<dbReference type="GeneID" id="42002361"/>
<keyword evidence="7" id="KW-0249">Electron transport</keyword>
<accession>A0A507CBU5</accession>
<dbReference type="Proteomes" id="UP000319731">
    <property type="component" value="Unassembled WGS sequence"/>
</dbReference>
<evidence type="ECO:0000256" key="2">
    <source>
        <dbReference type="ARBA" id="ARBA00004443"/>
    </source>
</evidence>
<evidence type="ECO:0000256" key="9">
    <source>
        <dbReference type="ARBA" id="ARBA00023136"/>
    </source>
</evidence>
<keyword evidence="12" id="KW-1185">Reference proteome</keyword>
<keyword evidence="6" id="KW-0999">Mitochondrion inner membrane</keyword>
<sequence length="88" mass="9790">MSSTRALKELRIHLCQTSPGSQGVRDFVTNKYLKLKSANPSLPILIREVTGIQARVFGRYAMGVERKVVLDGLTESQVESKIQELQSS</sequence>
<evidence type="ECO:0000256" key="4">
    <source>
        <dbReference type="ARBA" id="ARBA00022448"/>
    </source>
</evidence>
<name>A0A507CBU5_9FUNG</name>
<evidence type="ECO:0000256" key="1">
    <source>
        <dbReference type="ARBA" id="ARBA00003195"/>
    </source>
</evidence>
<keyword evidence="5" id="KW-0679">Respiratory chain</keyword>
<evidence type="ECO:0000256" key="7">
    <source>
        <dbReference type="ARBA" id="ARBA00022982"/>
    </source>
</evidence>
<organism evidence="11 12">
    <name type="scientific">Synchytrium microbalum</name>
    <dbReference type="NCBI Taxonomy" id="1806994"/>
    <lineage>
        <taxon>Eukaryota</taxon>
        <taxon>Fungi</taxon>
        <taxon>Fungi incertae sedis</taxon>
        <taxon>Chytridiomycota</taxon>
        <taxon>Chytridiomycota incertae sedis</taxon>
        <taxon>Chytridiomycetes</taxon>
        <taxon>Synchytriales</taxon>
        <taxon>Synchytriaceae</taxon>
        <taxon>Synchytrium</taxon>
    </lineage>
</organism>
<dbReference type="RefSeq" id="XP_031026843.1">
    <property type="nucleotide sequence ID" value="XM_031167064.1"/>
</dbReference>
<evidence type="ECO:0000313" key="11">
    <source>
        <dbReference type="EMBL" id="TPX36629.1"/>
    </source>
</evidence>
<dbReference type="EMBL" id="QEAO01000004">
    <property type="protein sequence ID" value="TPX36629.1"/>
    <property type="molecule type" value="Genomic_DNA"/>
</dbReference>
<feature type="domain" description="Ribosomal protein/NADH dehydrogenase" evidence="10">
    <location>
        <begin position="16"/>
        <end position="88"/>
    </location>
</feature>
<proteinExistence type="inferred from homology"/>
<evidence type="ECO:0000256" key="8">
    <source>
        <dbReference type="ARBA" id="ARBA00023128"/>
    </source>
</evidence>
<dbReference type="GO" id="GO:0005743">
    <property type="term" value="C:mitochondrial inner membrane"/>
    <property type="evidence" value="ECO:0007669"/>
    <property type="project" value="UniProtKB-SubCell"/>
</dbReference>
<keyword evidence="4" id="KW-0813">Transport</keyword>
<comment type="function">
    <text evidence="1">Accessory subunit of the mitochondrial membrane respiratory chain NADH dehydrogenase (Complex I), that is believed not to be involved in catalysis. Complex I functions in the transfer of electrons from NADH to the respiratory chain. The immediate electron acceptor for the enzyme is believed to be ubiquinone.</text>
</comment>
<dbReference type="Gene3D" id="3.40.30.10">
    <property type="entry name" value="Glutaredoxin"/>
    <property type="match status" value="1"/>
</dbReference>
<evidence type="ECO:0000256" key="5">
    <source>
        <dbReference type="ARBA" id="ARBA00022660"/>
    </source>
</evidence>
<comment type="subcellular location">
    <subcellularLocation>
        <location evidence="2">Mitochondrion inner membrane</location>
        <topology evidence="2">Peripheral membrane protein</topology>
        <orientation evidence="2">Matrix side</orientation>
    </subcellularLocation>
</comment>
<dbReference type="SMART" id="SM00916">
    <property type="entry name" value="L51_S25_CI-B8"/>
    <property type="match status" value="1"/>
</dbReference>
<evidence type="ECO:0000313" key="12">
    <source>
        <dbReference type="Proteomes" id="UP000319731"/>
    </source>
</evidence>
<dbReference type="AlphaFoldDB" id="A0A507CBU5"/>
<dbReference type="InterPro" id="IPR016464">
    <property type="entry name" value="NADH_Ub_cplx-1_asu_su-2"/>
</dbReference>
<evidence type="ECO:0000256" key="3">
    <source>
        <dbReference type="ARBA" id="ARBA00008939"/>
    </source>
</evidence>
<dbReference type="PIRSF" id="PIRSF005822">
    <property type="entry name" value="NDUA2"/>
    <property type="match status" value="1"/>
</dbReference>
<dbReference type="PANTHER" id="PTHR12878">
    <property type="entry name" value="NADH-UBIQUINONE OXIDOREDUCTASE B8 SUBUNIT"/>
    <property type="match status" value="1"/>
</dbReference>
<dbReference type="SUPFAM" id="SSF52833">
    <property type="entry name" value="Thioredoxin-like"/>
    <property type="match status" value="1"/>
</dbReference>
<comment type="similarity">
    <text evidence="3">Belongs to the complex I NDUFA2 subunit family.</text>
</comment>
<evidence type="ECO:0000259" key="10">
    <source>
        <dbReference type="SMART" id="SM00916"/>
    </source>
</evidence>
<comment type="caution">
    <text evidence="11">The sequence shown here is derived from an EMBL/GenBank/DDBJ whole genome shotgun (WGS) entry which is preliminary data.</text>
</comment>
<dbReference type="InterPro" id="IPR007741">
    <property type="entry name" value="Ribosomal_mL43/mS25/NADH_DH"/>
</dbReference>
<protein>
    <recommendedName>
        <fullName evidence="10">Ribosomal protein/NADH dehydrogenase domain-containing protein</fullName>
    </recommendedName>
</protein>
<keyword evidence="9" id="KW-0472">Membrane</keyword>
<keyword evidence="8" id="KW-0496">Mitochondrion</keyword>
<dbReference type="STRING" id="1806994.A0A507CBU5"/>
<evidence type="ECO:0000256" key="6">
    <source>
        <dbReference type="ARBA" id="ARBA00022792"/>
    </source>
</evidence>
<dbReference type="Pfam" id="PF05047">
    <property type="entry name" value="L51_S25_CI-B8"/>
    <property type="match status" value="1"/>
</dbReference>
<dbReference type="InterPro" id="IPR036249">
    <property type="entry name" value="Thioredoxin-like_sf"/>
</dbReference>
<dbReference type="OrthoDB" id="10250268at2759"/>
<reference evidence="11 12" key="1">
    <citation type="journal article" date="2019" name="Sci. Rep.">
        <title>Comparative genomics of chytrid fungi reveal insights into the obligate biotrophic and pathogenic lifestyle of Synchytrium endobioticum.</title>
        <authorList>
            <person name="van de Vossenberg B.T.L.H."/>
            <person name="Warris S."/>
            <person name="Nguyen H.D.T."/>
            <person name="van Gent-Pelzer M.P.E."/>
            <person name="Joly D.L."/>
            <person name="van de Geest H.C."/>
            <person name="Bonants P.J.M."/>
            <person name="Smith D.S."/>
            <person name="Levesque C.A."/>
            <person name="van der Lee T.A.J."/>
        </authorList>
    </citation>
    <scope>NUCLEOTIDE SEQUENCE [LARGE SCALE GENOMIC DNA]</scope>
    <source>
        <strain evidence="11 12">JEL517</strain>
    </source>
</reference>
<gene>
    <name evidence="11" type="ORF">SmJEL517_g01136</name>
</gene>
<dbReference type="PANTHER" id="PTHR12878:SF0">
    <property type="entry name" value="NADH DEHYDROGENASE [UBIQUINONE] 1 ALPHA SUBCOMPLEX SUBUNIT 2"/>
    <property type="match status" value="1"/>
</dbReference>